<dbReference type="RefSeq" id="XP_066830405.1">
    <property type="nucleotide sequence ID" value="XM_066973580.1"/>
</dbReference>
<organism evidence="4 5">
    <name type="scientific">Lodderomyces beijingensis</name>
    <dbReference type="NCBI Taxonomy" id="1775926"/>
    <lineage>
        <taxon>Eukaryota</taxon>
        <taxon>Fungi</taxon>
        <taxon>Dikarya</taxon>
        <taxon>Ascomycota</taxon>
        <taxon>Saccharomycotina</taxon>
        <taxon>Pichiomycetes</taxon>
        <taxon>Debaryomycetaceae</taxon>
        <taxon>Candida/Lodderomyces clade</taxon>
        <taxon>Lodderomyces</taxon>
    </lineage>
</organism>
<feature type="region of interest" description="Disordered" evidence="1">
    <location>
        <begin position="85"/>
        <end position="133"/>
    </location>
</feature>
<dbReference type="SMART" id="SM01042">
    <property type="entry name" value="Brr6_like_C_C"/>
    <property type="match status" value="1"/>
</dbReference>
<gene>
    <name evidence="4" type="ORF">LODBEIA_P34670</name>
</gene>
<sequence length="334" mass="37449">MQREFSPITSDGIESASTPLRLGNQSAGQITVSASVDESILVDPVNSEETHELQSIIETHPDLNIASKQGHHLNPVNVAHVMFSPERKARRQQQQSQSQSQSQLYHEMTTPTRPQRQPSSLSPSASSPTTPAAAIGTTIATGPLASSSIFANPYTPYALNLYFQLLVNITLWSFIIYLLWLSVTTIKADINTKVEQFTLQKLDEISRCSKEFSRNKCDSYPRPPVIDHECDLLDQCQNQDPTKFVRSKISFELLAETVNAFFDKVSYKSLAVLALVLLVSITYTSFTIKDFRSDKLKETEVKYEKHEDASSRKKRAIQFAEAKEAVLFEEELDG</sequence>
<dbReference type="GeneID" id="92208663"/>
<feature type="region of interest" description="Disordered" evidence="1">
    <location>
        <begin position="1"/>
        <end position="21"/>
    </location>
</feature>
<feature type="domain" description="Brl1/Brr6" evidence="3">
    <location>
        <begin position="159"/>
        <end position="288"/>
    </location>
</feature>
<feature type="transmembrane region" description="Helical" evidence="2">
    <location>
        <begin position="161"/>
        <end position="180"/>
    </location>
</feature>
<accession>A0ABP0ZNI8</accession>
<feature type="compositionally biased region" description="Low complexity" evidence="1">
    <location>
        <begin position="112"/>
        <end position="133"/>
    </location>
</feature>
<keyword evidence="2" id="KW-0472">Membrane</keyword>
<dbReference type="PANTHER" id="PTHR28136:SF5">
    <property type="entry name" value="NUCLEUS EXPORT PROTEIN BRR6"/>
    <property type="match status" value="1"/>
</dbReference>
<proteinExistence type="predicted"/>
<keyword evidence="5" id="KW-1185">Reference proteome</keyword>
<protein>
    <recommendedName>
        <fullName evidence="3">Brl1/Brr6 domain-containing protein</fullName>
    </recommendedName>
</protein>
<evidence type="ECO:0000313" key="5">
    <source>
        <dbReference type="Proteomes" id="UP001497383"/>
    </source>
</evidence>
<evidence type="ECO:0000313" key="4">
    <source>
        <dbReference type="EMBL" id="CAK9439256.1"/>
    </source>
</evidence>
<evidence type="ECO:0000259" key="3">
    <source>
        <dbReference type="SMART" id="SM01042"/>
    </source>
</evidence>
<evidence type="ECO:0000256" key="2">
    <source>
        <dbReference type="SAM" id="Phobius"/>
    </source>
</evidence>
<name>A0ABP0ZNI8_9ASCO</name>
<evidence type="ECO:0000256" key="1">
    <source>
        <dbReference type="SAM" id="MobiDB-lite"/>
    </source>
</evidence>
<reference evidence="4 5" key="1">
    <citation type="submission" date="2024-03" db="EMBL/GenBank/DDBJ databases">
        <authorList>
            <person name="Brejova B."/>
        </authorList>
    </citation>
    <scope>NUCLEOTIDE SEQUENCE [LARGE SCALE GENOMIC DNA]</scope>
    <source>
        <strain evidence="4 5">CBS 14171</strain>
    </source>
</reference>
<dbReference type="EMBL" id="OZ022408">
    <property type="protein sequence ID" value="CAK9439256.1"/>
    <property type="molecule type" value="Genomic_DNA"/>
</dbReference>
<keyword evidence="2" id="KW-0812">Transmembrane</keyword>
<dbReference type="InterPro" id="IPR040202">
    <property type="entry name" value="Brl1/Brr6"/>
</dbReference>
<dbReference type="Proteomes" id="UP001497383">
    <property type="component" value="Chromosome 4"/>
</dbReference>
<dbReference type="Pfam" id="PF10104">
    <property type="entry name" value="Brr6_like_C_C"/>
    <property type="match status" value="1"/>
</dbReference>
<feature type="compositionally biased region" description="Low complexity" evidence="1">
    <location>
        <begin position="92"/>
        <end position="103"/>
    </location>
</feature>
<keyword evidence="2" id="KW-1133">Transmembrane helix</keyword>
<feature type="transmembrane region" description="Helical" evidence="2">
    <location>
        <begin position="270"/>
        <end position="288"/>
    </location>
</feature>
<dbReference type="PANTHER" id="PTHR28136">
    <property type="entry name" value="NUCLEUS EXPORT PROTEIN BRR6"/>
    <property type="match status" value="1"/>
</dbReference>
<dbReference type="InterPro" id="IPR018767">
    <property type="entry name" value="Brl1/Brr6_dom"/>
</dbReference>